<accession>A0A9P5NWJ9</accession>
<evidence type="ECO:0000313" key="1">
    <source>
        <dbReference type="EMBL" id="KAF8906962.1"/>
    </source>
</evidence>
<keyword evidence="2" id="KW-1185">Reference proteome</keyword>
<dbReference type="Proteomes" id="UP000724874">
    <property type="component" value="Unassembled WGS sequence"/>
</dbReference>
<evidence type="ECO:0000313" key="2">
    <source>
        <dbReference type="Proteomes" id="UP000724874"/>
    </source>
</evidence>
<organism evidence="1 2">
    <name type="scientific">Gymnopilus junonius</name>
    <name type="common">Spectacular rustgill mushroom</name>
    <name type="synonym">Gymnopilus spectabilis subsp. junonius</name>
    <dbReference type="NCBI Taxonomy" id="109634"/>
    <lineage>
        <taxon>Eukaryota</taxon>
        <taxon>Fungi</taxon>
        <taxon>Dikarya</taxon>
        <taxon>Basidiomycota</taxon>
        <taxon>Agaricomycotina</taxon>
        <taxon>Agaricomycetes</taxon>
        <taxon>Agaricomycetidae</taxon>
        <taxon>Agaricales</taxon>
        <taxon>Agaricineae</taxon>
        <taxon>Hymenogastraceae</taxon>
        <taxon>Gymnopilus</taxon>
    </lineage>
</organism>
<protein>
    <submittedName>
        <fullName evidence="1">Uncharacterized protein</fullName>
    </submittedName>
</protein>
<sequence length="212" mass="23941">MSLSLSIAKAAELTYPTIAPVGSVYSANFSDDIPVSGSATVITPNEVIPNYCDLKDITVRIEDAFKNGMRSALVKFRHLGVEYVYKYHFSKLELTWNCTNFLPAIEAYGHLLTHLRSSTFDLDLLITSKIQGFFSSNFELYKLQCLLGKSWLEEDVFNILLEFSYFYRAHHMLTTSPKPPSPDVLLLPTSFFCLPAHGIHVSAPGRNEPYYQ</sequence>
<comment type="caution">
    <text evidence="1">The sequence shown here is derived from an EMBL/GenBank/DDBJ whole genome shotgun (WGS) entry which is preliminary data.</text>
</comment>
<dbReference type="AlphaFoldDB" id="A0A9P5NWJ9"/>
<proteinExistence type="predicted"/>
<dbReference type="EMBL" id="JADNYJ010000016">
    <property type="protein sequence ID" value="KAF8906962.1"/>
    <property type="molecule type" value="Genomic_DNA"/>
</dbReference>
<dbReference type="OrthoDB" id="3048892at2759"/>
<reference evidence="1" key="1">
    <citation type="submission" date="2020-11" db="EMBL/GenBank/DDBJ databases">
        <authorList>
            <consortium name="DOE Joint Genome Institute"/>
            <person name="Ahrendt S."/>
            <person name="Riley R."/>
            <person name="Andreopoulos W."/>
            <person name="LaButti K."/>
            <person name="Pangilinan J."/>
            <person name="Ruiz-duenas F.J."/>
            <person name="Barrasa J.M."/>
            <person name="Sanchez-Garcia M."/>
            <person name="Camarero S."/>
            <person name="Miyauchi S."/>
            <person name="Serrano A."/>
            <person name="Linde D."/>
            <person name="Babiker R."/>
            <person name="Drula E."/>
            <person name="Ayuso-Fernandez I."/>
            <person name="Pacheco R."/>
            <person name="Padilla G."/>
            <person name="Ferreira P."/>
            <person name="Barriuso J."/>
            <person name="Kellner H."/>
            <person name="Castanera R."/>
            <person name="Alfaro M."/>
            <person name="Ramirez L."/>
            <person name="Pisabarro A.G."/>
            <person name="Kuo A."/>
            <person name="Tritt A."/>
            <person name="Lipzen A."/>
            <person name="He G."/>
            <person name="Yan M."/>
            <person name="Ng V."/>
            <person name="Cullen D."/>
            <person name="Martin F."/>
            <person name="Rosso M.-N."/>
            <person name="Henrissat B."/>
            <person name="Hibbett D."/>
            <person name="Martinez A.T."/>
            <person name="Grigoriev I.V."/>
        </authorList>
    </citation>
    <scope>NUCLEOTIDE SEQUENCE</scope>
    <source>
        <strain evidence="1">AH 44721</strain>
    </source>
</reference>
<name>A0A9P5NWJ9_GYMJU</name>
<gene>
    <name evidence="1" type="ORF">CPB84DRAFT_1813623</name>
</gene>